<dbReference type="Proteomes" id="UP000677687">
    <property type="component" value="Unassembled WGS sequence"/>
</dbReference>
<reference evidence="1" key="2">
    <citation type="submission" date="2021-05" db="EMBL/GenBank/DDBJ databases">
        <title>Protein family content uncovers lineage relationships and bacterial pathway maintenance mechanisms in DPANN archaea.</title>
        <authorList>
            <person name="Castelle C.J."/>
            <person name="Meheust R."/>
            <person name="Jaffe A.L."/>
            <person name="Seitz K."/>
            <person name="Gong X."/>
            <person name="Baker B.J."/>
            <person name="Banfield J.F."/>
        </authorList>
    </citation>
    <scope>NUCLEOTIDE SEQUENCE</scope>
    <source>
        <strain evidence="1">RIFCSPHIGHO2_01_FULL_AR10_44_11</strain>
    </source>
</reference>
<evidence type="ECO:0000313" key="1">
    <source>
        <dbReference type="EMBL" id="MBS3057291.1"/>
    </source>
</evidence>
<dbReference type="PROSITE" id="PS51257">
    <property type="entry name" value="PROKAR_LIPOPROTEIN"/>
    <property type="match status" value="1"/>
</dbReference>
<accession>A0A8T4KSF6</accession>
<proteinExistence type="predicted"/>
<reference evidence="1" key="1">
    <citation type="submission" date="2021-03" db="EMBL/GenBank/DDBJ databases">
        <authorList>
            <person name="Jaffe A."/>
        </authorList>
    </citation>
    <scope>NUCLEOTIDE SEQUENCE</scope>
    <source>
        <strain evidence="1">RIFCSPHIGHO2_01_FULL_AR10_44_11</strain>
    </source>
</reference>
<protein>
    <submittedName>
        <fullName evidence="1">Uncharacterized protein</fullName>
    </submittedName>
</protein>
<name>A0A8T4KSF6_9ARCH</name>
<organism evidence="1 2">
    <name type="scientific">Candidatus Iainarchaeum sp</name>
    <dbReference type="NCBI Taxonomy" id="3101447"/>
    <lineage>
        <taxon>Archaea</taxon>
        <taxon>Candidatus Iainarchaeota</taxon>
        <taxon>Candidatus Iainarchaeia</taxon>
        <taxon>Candidatus Iainarchaeales</taxon>
        <taxon>Candidatus Iainarchaeaceae</taxon>
        <taxon>Candidatus Iainarchaeum</taxon>
    </lineage>
</organism>
<dbReference type="InterPro" id="IPR017853">
    <property type="entry name" value="GH"/>
</dbReference>
<gene>
    <name evidence="1" type="ORF">J4415_01535</name>
</gene>
<sequence>MDRTIVILAMALIALIVLLSGCVQPDNPPIDLNAPSGLLYGFKLENIENSREISENAFRLAAELNIDYVLVPIKYPERGAINASAGDLDWSENLDYYYIFELANKYDVSVMPAFYKLGGKNDKDAEKYAEFVIAFLDEFYGKRKIDYIEFQNEPIKDYDGKVSARFKGTPADLAKSNTAAYRKVKEKYPSIKIGTAGFMASAVNSEENTMMNNYYEEYFSAGAKFDFLALHFYPKNSSYLQTKGENGAAYNFLSEHEIPLTYRKLLDDFGHNKSAIFITEGDVAMPFRNAGPDWLEDDEIAILLAERLALASSKSRESRIIGLFSSGIHSQSAKKAEYYKMLLEFARKYPNYSKHIAGEINSEHYWVEEFKDENGKKMWLAFNPLLFRAEAESPENLRAIATGKSIASPQEMFLDVGSISAVRISSLSTTSTLEAINGMITLNLGKEPVFIEELE</sequence>
<dbReference type="EMBL" id="JAGVWD010000020">
    <property type="protein sequence ID" value="MBS3057291.1"/>
    <property type="molecule type" value="Genomic_DNA"/>
</dbReference>
<evidence type="ECO:0000313" key="2">
    <source>
        <dbReference type="Proteomes" id="UP000677687"/>
    </source>
</evidence>
<dbReference type="SUPFAM" id="SSF51445">
    <property type="entry name" value="(Trans)glycosidases"/>
    <property type="match status" value="1"/>
</dbReference>
<dbReference type="AlphaFoldDB" id="A0A8T4KSF6"/>
<comment type="caution">
    <text evidence="1">The sequence shown here is derived from an EMBL/GenBank/DDBJ whole genome shotgun (WGS) entry which is preliminary data.</text>
</comment>
<dbReference type="Gene3D" id="3.20.20.80">
    <property type="entry name" value="Glycosidases"/>
    <property type="match status" value="1"/>
</dbReference>